<comment type="caution">
    <text evidence="2">The sequence shown here is derived from an EMBL/GenBank/DDBJ whole genome shotgun (WGS) entry which is preliminary data.</text>
</comment>
<keyword evidence="1" id="KW-0175">Coiled coil</keyword>
<sequence>MDFNQIPFKLRFNQTYKLFNEINDYMIKLDKIVKRNLYQIRVKQTIQIILEENFFYIGRTLKIVQDYLKSSQCQIEQDSSDVLIKQLDEKIKQFHEDRQEYMTLKNMKNIKVLINPLPRCWKCLTWKKDDVSIQTASDSNSKPKNPFHEPNNLYDKLYEQNDDQYASLDHLLRIFRKQNEQLKQKITILDEKIITLFNDLREYMKILLKIEMIFEQQQCDLNEDTKLIQSAIMNVFLIEDKVDFFSTSPDAFELNIPNLCLRLELKNSEKTIRW</sequence>
<dbReference type="AlphaFoldDB" id="A0A1Y3BMK7"/>
<evidence type="ECO:0000313" key="2">
    <source>
        <dbReference type="EMBL" id="OTF81043.1"/>
    </source>
</evidence>
<dbReference type="EMBL" id="MUJZ01015529">
    <property type="protein sequence ID" value="OTF81043.1"/>
    <property type="molecule type" value="Genomic_DNA"/>
</dbReference>
<evidence type="ECO:0000313" key="3">
    <source>
        <dbReference type="Proteomes" id="UP000194236"/>
    </source>
</evidence>
<name>A0A1Y3BMK7_EURMA</name>
<dbReference type="Proteomes" id="UP000194236">
    <property type="component" value="Unassembled WGS sequence"/>
</dbReference>
<proteinExistence type="predicted"/>
<accession>A0A1Y3BMK7</accession>
<gene>
    <name evidence="2" type="ORF">BLA29_000350</name>
</gene>
<reference evidence="2 3" key="1">
    <citation type="submission" date="2017-03" db="EMBL/GenBank/DDBJ databases">
        <title>Genome Survey of Euroglyphus maynei.</title>
        <authorList>
            <person name="Arlian L.G."/>
            <person name="Morgan M.S."/>
            <person name="Rider S.D."/>
        </authorList>
    </citation>
    <scope>NUCLEOTIDE SEQUENCE [LARGE SCALE GENOMIC DNA]</scope>
    <source>
        <strain evidence="2">Arlian Lab</strain>
        <tissue evidence="2">Whole body</tissue>
    </source>
</reference>
<dbReference type="OrthoDB" id="6500244at2759"/>
<keyword evidence="3" id="KW-1185">Reference proteome</keyword>
<feature type="coiled-coil region" evidence="1">
    <location>
        <begin position="165"/>
        <end position="192"/>
    </location>
</feature>
<organism evidence="2 3">
    <name type="scientific">Euroglyphus maynei</name>
    <name type="common">Mayne's house dust mite</name>
    <dbReference type="NCBI Taxonomy" id="6958"/>
    <lineage>
        <taxon>Eukaryota</taxon>
        <taxon>Metazoa</taxon>
        <taxon>Ecdysozoa</taxon>
        <taxon>Arthropoda</taxon>
        <taxon>Chelicerata</taxon>
        <taxon>Arachnida</taxon>
        <taxon>Acari</taxon>
        <taxon>Acariformes</taxon>
        <taxon>Sarcoptiformes</taxon>
        <taxon>Astigmata</taxon>
        <taxon>Psoroptidia</taxon>
        <taxon>Analgoidea</taxon>
        <taxon>Pyroglyphidae</taxon>
        <taxon>Pyroglyphinae</taxon>
        <taxon>Euroglyphus</taxon>
    </lineage>
</organism>
<evidence type="ECO:0000256" key="1">
    <source>
        <dbReference type="SAM" id="Coils"/>
    </source>
</evidence>
<protein>
    <submittedName>
        <fullName evidence="2">Uncharacterized protein</fullName>
    </submittedName>
</protein>